<name>A0A1J5TM25_9ZZZZ</name>
<comment type="caution">
    <text evidence="1">The sequence shown here is derived from an EMBL/GenBank/DDBJ whole genome shotgun (WGS) entry which is preliminary data.</text>
</comment>
<gene>
    <name evidence="1" type="ORF">GALL_22770</name>
</gene>
<evidence type="ECO:0000313" key="1">
    <source>
        <dbReference type="EMBL" id="OIR17256.1"/>
    </source>
</evidence>
<proteinExistence type="predicted"/>
<dbReference type="Pfam" id="PF04338">
    <property type="entry name" value="DUF481"/>
    <property type="match status" value="1"/>
</dbReference>
<dbReference type="InterPro" id="IPR007433">
    <property type="entry name" value="DUF481"/>
</dbReference>
<reference evidence="1" key="1">
    <citation type="submission" date="2016-10" db="EMBL/GenBank/DDBJ databases">
        <title>Sequence of Gallionella enrichment culture.</title>
        <authorList>
            <person name="Poehlein A."/>
            <person name="Muehling M."/>
            <person name="Daniel R."/>
        </authorList>
    </citation>
    <scope>NUCLEOTIDE SEQUENCE</scope>
</reference>
<organism evidence="1">
    <name type="scientific">mine drainage metagenome</name>
    <dbReference type="NCBI Taxonomy" id="410659"/>
    <lineage>
        <taxon>unclassified sequences</taxon>
        <taxon>metagenomes</taxon>
        <taxon>ecological metagenomes</taxon>
    </lineage>
</organism>
<protein>
    <recommendedName>
        <fullName evidence="2">Salt-induced outer membrane protein</fullName>
    </recommendedName>
</protein>
<accession>A0A1J5TM25</accession>
<dbReference type="EMBL" id="MLJW01000005">
    <property type="protein sequence ID" value="OIR17256.1"/>
    <property type="molecule type" value="Genomic_DNA"/>
</dbReference>
<sequence>MLVINAIPNDTETVIAGMPTRQVKALALALFLAAAASCQNAHADDAKHDGLWRGNGGAAFSDSYGNTQSSSLTITADATRQTQEDKLSLNGQYVGSRAQTTSNGVTSTSTTANQWEARSRYDHNISEKNFDFGGLDFNRDQIQLLSLRTVVSGGLGRHVIKTDETQWDVLGGLSYRADRYSNPGVTINNQATMGFDTTEFLLGEESTNKLTESTTFKQHLMYRPNINRDKGYLVTFDSTLMVAINKTLSLRVSLQERFNSLAQAPIKKNDTLFFTGINVKFGE</sequence>
<evidence type="ECO:0008006" key="2">
    <source>
        <dbReference type="Google" id="ProtNLM"/>
    </source>
</evidence>
<dbReference type="AlphaFoldDB" id="A0A1J5TM25"/>